<dbReference type="InterPro" id="IPR050512">
    <property type="entry name" value="Sulf_AdTrans/APS_kinase"/>
</dbReference>
<dbReference type="Gene3D" id="3.40.50.300">
    <property type="entry name" value="P-loop containing nucleotide triphosphate hydrolases"/>
    <property type="match status" value="1"/>
</dbReference>
<proteinExistence type="predicted"/>
<evidence type="ECO:0000259" key="2">
    <source>
        <dbReference type="Pfam" id="PF01583"/>
    </source>
</evidence>
<dbReference type="GO" id="GO:0019379">
    <property type="term" value="P:sulfate assimilation, phosphoadenylyl sulfate reduction by phosphoadenylyl-sulfate reductase (thioredoxin)"/>
    <property type="evidence" value="ECO:0007669"/>
    <property type="project" value="TreeGrafter"/>
</dbReference>
<dbReference type="PANTHER" id="PTHR42700">
    <property type="entry name" value="SULFATE ADENYLYLTRANSFERASE"/>
    <property type="match status" value="1"/>
</dbReference>
<dbReference type="InterPro" id="IPR027417">
    <property type="entry name" value="P-loop_NTPase"/>
</dbReference>
<dbReference type="InterPro" id="IPR059117">
    <property type="entry name" value="APS_kinase_dom"/>
</dbReference>
<dbReference type="PANTHER" id="PTHR42700:SF1">
    <property type="entry name" value="SULFATE ADENYLYLTRANSFERASE"/>
    <property type="match status" value="1"/>
</dbReference>
<dbReference type="CDD" id="cd02027">
    <property type="entry name" value="APSK"/>
    <property type="match status" value="1"/>
</dbReference>
<accession>A0A382HR27</accession>
<feature type="non-terminal residue" evidence="3">
    <location>
        <position position="1"/>
    </location>
</feature>
<protein>
    <recommendedName>
        <fullName evidence="2">APS kinase domain-containing protein</fullName>
    </recommendedName>
</protein>
<dbReference type="AlphaFoldDB" id="A0A382HR27"/>
<dbReference type="GO" id="GO:0005737">
    <property type="term" value="C:cytoplasm"/>
    <property type="evidence" value="ECO:0007669"/>
    <property type="project" value="TreeGrafter"/>
</dbReference>
<dbReference type="GO" id="GO:0005524">
    <property type="term" value="F:ATP binding"/>
    <property type="evidence" value="ECO:0007669"/>
    <property type="project" value="InterPro"/>
</dbReference>
<name>A0A382HR27_9ZZZZ</name>
<gene>
    <name evidence="3" type="ORF">METZ01_LOCUS241937</name>
</gene>
<keyword evidence="1" id="KW-0808">Transferase</keyword>
<reference evidence="3" key="1">
    <citation type="submission" date="2018-05" db="EMBL/GenBank/DDBJ databases">
        <authorList>
            <person name="Lanie J.A."/>
            <person name="Ng W.-L."/>
            <person name="Kazmierczak K.M."/>
            <person name="Andrzejewski T.M."/>
            <person name="Davidsen T.M."/>
            <person name="Wayne K.J."/>
            <person name="Tettelin H."/>
            <person name="Glass J.I."/>
            <person name="Rusch D."/>
            <person name="Podicherti R."/>
            <person name="Tsui H.-C.T."/>
            <person name="Winkler M.E."/>
        </authorList>
    </citation>
    <scope>NUCLEOTIDE SEQUENCE</scope>
</reference>
<dbReference type="Pfam" id="PF01583">
    <property type="entry name" value="APS_kinase"/>
    <property type="match status" value="1"/>
</dbReference>
<feature type="domain" description="APS kinase" evidence="2">
    <location>
        <begin position="1"/>
        <end position="143"/>
    </location>
</feature>
<dbReference type="SUPFAM" id="SSF52540">
    <property type="entry name" value="P-loop containing nucleoside triphosphate hydrolases"/>
    <property type="match status" value="1"/>
</dbReference>
<dbReference type="GO" id="GO:0010134">
    <property type="term" value="P:sulfate assimilation via adenylyl sulfate reduction"/>
    <property type="evidence" value="ECO:0007669"/>
    <property type="project" value="TreeGrafter"/>
</dbReference>
<organism evidence="3">
    <name type="scientific">marine metagenome</name>
    <dbReference type="NCBI Taxonomy" id="408172"/>
    <lineage>
        <taxon>unclassified sequences</taxon>
        <taxon>metagenomes</taxon>
        <taxon>ecological metagenomes</taxon>
    </lineage>
</organism>
<evidence type="ECO:0000313" key="3">
    <source>
        <dbReference type="EMBL" id="SVB89083.1"/>
    </source>
</evidence>
<dbReference type="GO" id="GO:0004020">
    <property type="term" value="F:adenylylsulfate kinase activity"/>
    <property type="evidence" value="ECO:0007669"/>
    <property type="project" value="InterPro"/>
</dbReference>
<dbReference type="GO" id="GO:0004781">
    <property type="term" value="F:sulfate adenylyltransferase (ATP) activity"/>
    <property type="evidence" value="ECO:0007669"/>
    <property type="project" value="TreeGrafter"/>
</dbReference>
<dbReference type="EMBL" id="UINC01062451">
    <property type="protein sequence ID" value="SVB89083.1"/>
    <property type="molecule type" value="Genomic_DNA"/>
</dbReference>
<evidence type="ECO:0000256" key="1">
    <source>
        <dbReference type="ARBA" id="ARBA00022679"/>
    </source>
</evidence>
<feature type="non-terminal residue" evidence="3">
    <location>
        <position position="144"/>
    </location>
</feature>
<sequence length="144" mass="16066">VIWLTGLSGSGKTTLAKALLKELRSDGSTGVLIDGDKVRNSRQNRLGFTRSDIERNGFQVIDLCEKERLVSDYVIVAVITPFEVVRTEARTRLQPNYYEVFVSTSLDLCKRRDTKGLYRKAELGEIQNLVGVSGEVPFETPKAS</sequence>